<sequence>MPFVCRRGVGTSRSADVRRRVNVWVSAVASPCGCRTPCGCRAMPSRRRVVSVSRRVGTGRRAGSPQPSRCLPTRRGVGVGRSADVYRRVASTCGCLRSLRRVGVGRRAGSPQSCRCLPTRHGVGVGHRAGVYRCVNVWVSAVASPGGCRCQWLRRVAVPMSAVVPAPVTVPMSATVSYRLPCRCRPPCRAGCRVGAGRRAVASPCRYRRRVLSSGRLFPLVAWFEPHGACTLSPPTAVTASVAAAMPLSAVVSPCRCRSSRAFPVGSSVWWRGLRWSYPLPACSHVGASRVSWASVELR</sequence>
<dbReference type="EMBL" id="QTTT01000001">
    <property type="protein sequence ID" value="REE97082.1"/>
    <property type="molecule type" value="Genomic_DNA"/>
</dbReference>
<accession>A0A3D9SMD2</accession>
<proteinExistence type="predicted"/>
<name>A0A3D9SMD2_9ACTN</name>
<organism evidence="1 2">
    <name type="scientific">Thermomonospora umbrina</name>
    <dbReference type="NCBI Taxonomy" id="111806"/>
    <lineage>
        <taxon>Bacteria</taxon>
        <taxon>Bacillati</taxon>
        <taxon>Actinomycetota</taxon>
        <taxon>Actinomycetes</taxon>
        <taxon>Streptosporangiales</taxon>
        <taxon>Thermomonosporaceae</taxon>
        <taxon>Thermomonospora</taxon>
    </lineage>
</organism>
<evidence type="ECO:0000313" key="2">
    <source>
        <dbReference type="Proteomes" id="UP000256661"/>
    </source>
</evidence>
<gene>
    <name evidence="1" type="ORF">DFJ69_2538</name>
</gene>
<keyword evidence="2" id="KW-1185">Reference proteome</keyword>
<dbReference type="Proteomes" id="UP000256661">
    <property type="component" value="Unassembled WGS sequence"/>
</dbReference>
<dbReference type="AlphaFoldDB" id="A0A3D9SMD2"/>
<evidence type="ECO:0000313" key="1">
    <source>
        <dbReference type="EMBL" id="REE97082.1"/>
    </source>
</evidence>
<protein>
    <submittedName>
        <fullName evidence="1">Uncharacterized protein</fullName>
    </submittedName>
</protein>
<comment type="caution">
    <text evidence="1">The sequence shown here is derived from an EMBL/GenBank/DDBJ whole genome shotgun (WGS) entry which is preliminary data.</text>
</comment>
<reference evidence="1 2" key="1">
    <citation type="submission" date="2018-08" db="EMBL/GenBank/DDBJ databases">
        <title>Sequencing the genomes of 1000 actinobacteria strains.</title>
        <authorList>
            <person name="Klenk H.-P."/>
        </authorList>
    </citation>
    <scope>NUCLEOTIDE SEQUENCE [LARGE SCALE GENOMIC DNA]</scope>
    <source>
        <strain evidence="1 2">DSM 43927</strain>
    </source>
</reference>